<keyword evidence="1" id="KW-1133">Transmembrane helix</keyword>
<dbReference type="KEGG" id="amob:HG15A2_28800"/>
<accession>A0A517MXE4</accession>
<keyword evidence="1" id="KW-0472">Membrane</keyword>
<dbReference type="RefSeq" id="WP_145060760.1">
    <property type="nucleotide sequence ID" value="NZ_CP036263.1"/>
</dbReference>
<evidence type="ECO:0000313" key="3">
    <source>
        <dbReference type="Proteomes" id="UP000319852"/>
    </source>
</evidence>
<keyword evidence="1" id="KW-0812">Transmembrane</keyword>
<evidence type="ECO:0000256" key="1">
    <source>
        <dbReference type="SAM" id="Phobius"/>
    </source>
</evidence>
<protein>
    <submittedName>
        <fullName evidence="2">Uncharacterized protein</fullName>
    </submittedName>
</protein>
<organism evidence="2 3">
    <name type="scientific">Adhaeretor mobilis</name>
    <dbReference type="NCBI Taxonomy" id="1930276"/>
    <lineage>
        <taxon>Bacteria</taxon>
        <taxon>Pseudomonadati</taxon>
        <taxon>Planctomycetota</taxon>
        <taxon>Planctomycetia</taxon>
        <taxon>Pirellulales</taxon>
        <taxon>Lacipirellulaceae</taxon>
        <taxon>Adhaeretor</taxon>
    </lineage>
</organism>
<dbReference type="Proteomes" id="UP000319852">
    <property type="component" value="Chromosome"/>
</dbReference>
<reference evidence="2 3" key="1">
    <citation type="submission" date="2019-02" db="EMBL/GenBank/DDBJ databases">
        <title>Deep-cultivation of Planctomycetes and their phenomic and genomic characterization uncovers novel biology.</title>
        <authorList>
            <person name="Wiegand S."/>
            <person name="Jogler M."/>
            <person name="Boedeker C."/>
            <person name="Pinto D."/>
            <person name="Vollmers J."/>
            <person name="Rivas-Marin E."/>
            <person name="Kohn T."/>
            <person name="Peeters S.H."/>
            <person name="Heuer A."/>
            <person name="Rast P."/>
            <person name="Oberbeckmann S."/>
            <person name="Bunk B."/>
            <person name="Jeske O."/>
            <person name="Meyerdierks A."/>
            <person name="Storesund J.E."/>
            <person name="Kallscheuer N."/>
            <person name="Luecker S."/>
            <person name="Lage O.M."/>
            <person name="Pohl T."/>
            <person name="Merkel B.J."/>
            <person name="Hornburger P."/>
            <person name="Mueller R.-W."/>
            <person name="Bruemmer F."/>
            <person name="Labrenz M."/>
            <person name="Spormann A.M."/>
            <person name="Op den Camp H."/>
            <person name="Overmann J."/>
            <person name="Amann R."/>
            <person name="Jetten M.S.M."/>
            <person name="Mascher T."/>
            <person name="Medema M.H."/>
            <person name="Devos D.P."/>
            <person name="Kaster A.-K."/>
            <person name="Ovreas L."/>
            <person name="Rohde M."/>
            <person name="Galperin M.Y."/>
            <person name="Jogler C."/>
        </authorList>
    </citation>
    <scope>NUCLEOTIDE SEQUENCE [LARGE SCALE GENOMIC DNA]</scope>
    <source>
        <strain evidence="2 3">HG15A2</strain>
    </source>
</reference>
<sequence length="71" mass="7748">MTFTAPMIQSDCEQTEMLQESHVGLLRGQLTLITVIALAILLRSLTLNGLPGFVDSDFGEETVPVQVETMP</sequence>
<dbReference type="EMBL" id="CP036263">
    <property type="protein sequence ID" value="QDS99556.1"/>
    <property type="molecule type" value="Genomic_DNA"/>
</dbReference>
<keyword evidence="3" id="KW-1185">Reference proteome</keyword>
<name>A0A517MXE4_9BACT</name>
<feature type="transmembrane region" description="Helical" evidence="1">
    <location>
        <begin position="24"/>
        <end position="42"/>
    </location>
</feature>
<dbReference type="AlphaFoldDB" id="A0A517MXE4"/>
<gene>
    <name evidence="2" type="ORF">HG15A2_28800</name>
</gene>
<proteinExistence type="predicted"/>
<evidence type="ECO:0000313" key="2">
    <source>
        <dbReference type="EMBL" id="QDS99556.1"/>
    </source>
</evidence>